<dbReference type="GO" id="GO:0046983">
    <property type="term" value="F:protein dimerization activity"/>
    <property type="evidence" value="ECO:0007669"/>
    <property type="project" value="UniProtKB-UniRule"/>
</dbReference>
<dbReference type="CDD" id="cd19408">
    <property type="entry name" value="NarX_NarQ_sensor"/>
    <property type="match status" value="1"/>
</dbReference>
<dbReference type="EC" id="2.7.13.3" evidence="14"/>
<feature type="transmembrane region" description="Helical" evidence="16">
    <location>
        <begin position="12"/>
        <end position="31"/>
    </location>
</feature>
<evidence type="ECO:0000256" key="15">
    <source>
        <dbReference type="SAM" id="Coils"/>
    </source>
</evidence>
<dbReference type="InterPro" id="IPR011712">
    <property type="entry name" value="Sig_transdc_His_kin_sub3_dim/P"/>
</dbReference>
<keyword evidence="12 14" id="KW-0902">Two-component regulatory system</keyword>
<evidence type="ECO:0000256" key="4">
    <source>
        <dbReference type="ARBA" id="ARBA00022519"/>
    </source>
</evidence>
<evidence type="ECO:0000256" key="10">
    <source>
        <dbReference type="ARBA" id="ARBA00022840"/>
    </source>
</evidence>
<feature type="domain" description="Histidine kinase" evidence="17">
    <location>
        <begin position="397"/>
        <end position="594"/>
    </location>
</feature>
<evidence type="ECO:0000256" key="12">
    <source>
        <dbReference type="ARBA" id="ARBA00023012"/>
    </source>
</evidence>
<dbReference type="SUPFAM" id="SSF158472">
    <property type="entry name" value="HAMP domain-like"/>
    <property type="match status" value="1"/>
</dbReference>
<evidence type="ECO:0000256" key="11">
    <source>
        <dbReference type="ARBA" id="ARBA00022989"/>
    </source>
</evidence>
<dbReference type="Gene3D" id="1.10.8.500">
    <property type="entry name" value="HAMP domain in histidine kinase"/>
    <property type="match status" value="1"/>
</dbReference>
<dbReference type="PANTHER" id="PTHR24421:SF10">
    <property type="entry name" value="NITRATE_NITRITE SENSOR PROTEIN NARQ"/>
    <property type="match status" value="1"/>
</dbReference>
<keyword evidence="7 16" id="KW-0812">Transmembrane</keyword>
<evidence type="ECO:0000256" key="13">
    <source>
        <dbReference type="ARBA" id="ARBA00023136"/>
    </source>
</evidence>
<dbReference type="RefSeq" id="WP_183386828.1">
    <property type="nucleotide sequence ID" value="NZ_JACHXM010000004.1"/>
</dbReference>
<dbReference type="Gene3D" id="1.20.5.1930">
    <property type="match status" value="1"/>
</dbReference>
<name>A0A7W5BX46_9GAMM</name>
<dbReference type="Proteomes" id="UP000525987">
    <property type="component" value="Unassembled WGS sequence"/>
</dbReference>
<evidence type="ECO:0000256" key="14">
    <source>
        <dbReference type="PIRNR" id="PIRNR003167"/>
    </source>
</evidence>
<evidence type="ECO:0000313" key="19">
    <source>
        <dbReference type="EMBL" id="MBB3140439.1"/>
    </source>
</evidence>
<evidence type="ECO:0000313" key="20">
    <source>
        <dbReference type="Proteomes" id="UP000525987"/>
    </source>
</evidence>
<evidence type="ECO:0000256" key="8">
    <source>
        <dbReference type="ARBA" id="ARBA00022741"/>
    </source>
</evidence>
<dbReference type="PIRSF" id="PIRSF003167">
    <property type="entry name" value="STHK_NarX/NarQ"/>
    <property type="match status" value="1"/>
</dbReference>
<evidence type="ECO:0000256" key="7">
    <source>
        <dbReference type="ARBA" id="ARBA00022692"/>
    </source>
</evidence>
<evidence type="ECO:0000256" key="16">
    <source>
        <dbReference type="SAM" id="Phobius"/>
    </source>
</evidence>
<keyword evidence="9 14" id="KW-0418">Kinase</keyword>
<dbReference type="CDD" id="cd06225">
    <property type="entry name" value="HAMP"/>
    <property type="match status" value="1"/>
</dbReference>
<keyword evidence="11 16" id="KW-1133">Transmembrane helix</keyword>
<dbReference type="PANTHER" id="PTHR24421">
    <property type="entry name" value="NITRATE/NITRITE SENSOR PROTEIN NARX-RELATED"/>
    <property type="match status" value="1"/>
</dbReference>
<keyword evidence="8 14" id="KW-0547">Nucleotide-binding</keyword>
<reference evidence="19 20" key="1">
    <citation type="submission" date="2020-08" db="EMBL/GenBank/DDBJ databases">
        <title>Genomic Encyclopedia of Type Strains, Phase III (KMG-III): the genomes of soil and plant-associated and newly described type strains.</title>
        <authorList>
            <person name="Whitman W."/>
        </authorList>
    </citation>
    <scope>NUCLEOTIDE SEQUENCE [LARGE SCALE GENOMIC DNA]</scope>
    <source>
        <strain evidence="19 20">CECT 5995</strain>
    </source>
</reference>
<dbReference type="EMBL" id="JACHXM010000004">
    <property type="protein sequence ID" value="MBB3140439.1"/>
    <property type="molecule type" value="Genomic_DNA"/>
</dbReference>
<protein>
    <recommendedName>
        <fullName evidence="14">Sensor protein</fullName>
        <ecNumber evidence="14">2.7.13.3</ecNumber>
    </recommendedName>
</protein>
<evidence type="ECO:0000259" key="18">
    <source>
        <dbReference type="PROSITE" id="PS50885"/>
    </source>
</evidence>
<dbReference type="InterPro" id="IPR003660">
    <property type="entry name" value="HAMP_dom"/>
</dbReference>
<dbReference type="Gene3D" id="1.20.120.960">
    <property type="entry name" value="Histidine kinase NarX, sensor domain"/>
    <property type="match status" value="1"/>
</dbReference>
<keyword evidence="4 14" id="KW-0997">Cell inner membrane</keyword>
<dbReference type="InterPro" id="IPR016380">
    <property type="entry name" value="Sig_transdc_His_kin_NarX/NarQ"/>
</dbReference>
<dbReference type="Pfam" id="PF00672">
    <property type="entry name" value="HAMP"/>
    <property type="match status" value="1"/>
</dbReference>
<keyword evidence="20" id="KW-1185">Reference proteome</keyword>
<dbReference type="GO" id="GO:0000155">
    <property type="term" value="F:phosphorelay sensor kinase activity"/>
    <property type="evidence" value="ECO:0007669"/>
    <property type="project" value="UniProtKB-UniRule"/>
</dbReference>
<feature type="domain" description="HAMP" evidence="18">
    <location>
        <begin position="183"/>
        <end position="230"/>
    </location>
</feature>
<proteinExistence type="predicted"/>
<dbReference type="GO" id="GO:0005886">
    <property type="term" value="C:plasma membrane"/>
    <property type="evidence" value="ECO:0007669"/>
    <property type="project" value="UniProtKB-SubCell"/>
</dbReference>
<evidence type="ECO:0000256" key="2">
    <source>
        <dbReference type="ARBA" id="ARBA00004429"/>
    </source>
</evidence>
<dbReference type="InterPro" id="IPR036890">
    <property type="entry name" value="HATPase_C_sf"/>
</dbReference>
<dbReference type="CDD" id="cd16917">
    <property type="entry name" value="HATPase_UhpB-NarQ-NarX-like"/>
    <property type="match status" value="1"/>
</dbReference>
<evidence type="ECO:0000256" key="5">
    <source>
        <dbReference type="ARBA" id="ARBA00022553"/>
    </source>
</evidence>
<dbReference type="SMART" id="SM00387">
    <property type="entry name" value="HATPase_c"/>
    <property type="match status" value="1"/>
</dbReference>
<keyword evidence="13 14" id="KW-0472">Membrane</keyword>
<keyword evidence="3 14" id="KW-1003">Cell membrane</keyword>
<dbReference type="Pfam" id="PF13675">
    <property type="entry name" value="PilJ"/>
    <property type="match status" value="1"/>
</dbReference>
<keyword evidence="5" id="KW-0597">Phosphoprotein</keyword>
<accession>A0A7W5BX46</accession>
<dbReference type="InterPro" id="IPR029095">
    <property type="entry name" value="NarX-like_N"/>
</dbReference>
<dbReference type="PROSITE" id="PS50885">
    <property type="entry name" value="HAMP"/>
    <property type="match status" value="1"/>
</dbReference>
<feature type="transmembrane region" description="Helical" evidence="16">
    <location>
        <begin position="153"/>
        <end position="174"/>
    </location>
</feature>
<dbReference type="InterPro" id="IPR050482">
    <property type="entry name" value="Sensor_HK_TwoCompSys"/>
</dbReference>
<evidence type="ECO:0000256" key="3">
    <source>
        <dbReference type="ARBA" id="ARBA00022475"/>
    </source>
</evidence>
<organism evidence="19 20">
    <name type="scientific">Halomonas organivorans</name>
    <dbReference type="NCBI Taxonomy" id="257772"/>
    <lineage>
        <taxon>Bacteria</taxon>
        <taxon>Pseudomonadati</taxon>
        <taxon>Pseudomonadota</taxon>
        <taxon>Gammaproteobacteria</taxon>
        <taxon>Oceanospirillales</taxon>
        <taxon>Halomonadaceae</taxon>
        <taxon>Halomonas</taxon>
    </lineage>
</organism>
<comment type="catalytic activity">
    <reaction evidence="1 14">
        <text>ATP + protein L-histidine = ADP + protein N-phospho-L-histidine.</text>
        <dbReference type="EC" id="2.7.13.3"/>
    </reaction>
</comment>
<comment type="subcellular location">
    <subcellularLocation>
        <location evidence="2">Cell inner membrane</location>
        <topology evidence="2">Multi-pass membrane protein</topology>
    </subcellularLocation>
</comment>
<evidence type="ECO:0000256" key="6">
    <source>
        <dbReference type="ARBA" id="ARBA00022679"/>
    </source>
</evidence>
<keyword evidence="10 14" id="KW-0067">ATP-binding</keyword>
<keyword evidence="15" id="KW-0175">Coiled coil</keyword>
<gene>
    <name evidence="19" type="ORF">FHR96_001301</name>
</gene>
<dbReference type="InterPro" id="IPR005467">
    <property type="entry name" value="His_kinase_dom"/>
</dbReference>
<dbReference type="AlphaFoldDB" id="A0A7W5BX46"/>
<dbReference type="Pfam" id="PF02518">
    <property type="entry name" value="HATPase_c"/>
    <property type="match status" value="1"/>
</dbReference>
<dbReference type="PROSITE" id="PS50109">
    <property type="entry name" value="HIS_KIN"/>
    <property type="match status" value="1"/>
</dbReference>
<dbReference type="SUPFAM" id="SSF55781">
    <property type="entry name" value="GAF domain-like"/>
    <property type="match status" value="1"/>
</dbReference>
<evidence type="ECO:0000259" key="17">
    <source>
        <dbReference type="PROSITE" id="PS50109"/>
    </source>
</evidence>
<evidence type="ECO:0000256" key="1">
    <source>
        <dbReference type="ARBA" id="ARBA00000085"/>
    </source>
</evidence>
<dbReference type="GO" id="GO:0005524">
    <property type="term" value="F:ATP binding"/>
    <property type="evidence" value="ECO:0007669"/>
    <property type="project" value="UniProtKB-UniRule"/>
</dbReference>
<feature type="coiled-coil region" evidence="15">
    <location>
        <begin position="222"/>
        <end position="249"/>
    </location>
</feature>
<dbReference type="InterPro" id="IPR042295">
    <property type="entry name" value="NarX-like_N_sf"/>
</dbReference>
<dbReference type="Pfam" id="PF07730">
    <property type="entry name" value="HisKA_3"/>
    <property type="match status" value="1"/>
</dbReference>
<dbReference type="SMART" id="SM00304">
    <property type="entry name" value="HAMP"/>
    <property type="match status" value="1"/>
</dbReference>
<keyword evidence="6 14" id="KW-0808">Transferase</keyword>
<dbReference type="Gene3D" id="3.30.565.10">
    <property type="entry name" value="Histidine kinase-like ATPase, C-terminal domain"/>
    <property type="match status" value="1"/>
</dbReference>
<dbReference type="InterPro" id="IPR003594">
    <property type="entry name" value="HATPase_dom"/>
</dbReference>
<sequence>MPRSLSFRAGLAMAGIVLLALTSMLGSIVIAETASGDAAAINQAGALRMQAYRLLVTRLQAAAIAERRTAQVIELDRSLASPAITGRLPDDPQHPLTRQYHKVVEQWHDRLRPLMLDAANPPTSAIAPAGDFVDQVDRLVGQLQREAESRIQLLRLFQGVILFLTLGLVFLTMYKLATDVIPPLRDLLKVVDRSRRGDFTGRTRYVASDELGLLSRTINQMNESLTQIYGQLEARVEAKTAELERSNETLNLLYQAARQLNGAPPGDASYRRVLTQLAAVSGLGPITLCLAQDDAERAYLRLSTQTDDCPDFCRAPACKPCLDGSPDGIAPWIYRVAISEAGRDYGVLLLQYAPEAPPQRWQRDLVETIAGLIATSISLSQGYAEQRRLALMDERAVIARELHDSLAQSLSYLKIQVARLQAQARRTGADPSTEAIVDELREGLNAAYRQLRELLSTFRLKMTEAGLEAALGETVREFVRRGELSIRLDYRLDHCPLSPNEEVHTLQIVREALSNVVHHAEASHCEVTLTTDESDRVAVSIRDNGIGLGEKANQPDHYGTIIMRERAAGLNGRLDLLEPDDGGTEVRLCFTPQLRRETTAMPLPGGAP</sequence>
<evidence type="ECO:0000256" key="9">
    <source>
        <dbReference type="ARBA" id="ARBA00022777"/>
    </source>
</evidence>
<dbReference type="SUPFAM" id="SSF55874">
    <property type="entry name" value="ATPase domain of HSP90 chaperone/DNA topoisomerase II/histidine kinase"/>
    <property type="match status" value="1"/>
</dbReference>
<comment type="caution">
    <text evidence="19">The sequence shown here is derived from an EMBL/GenBank/DDBJ whole genome shotgun (WGS) entry which is preliminary data.</text>
</comment>